<gene>
    <name evidence="1" type="ORF">QYS47_28465</name>
</gene>
<evidence type="ECO:0000313" key="1">
    <source>
        <dbReference type="EMBL" id="WNB17895.1"/>
    </source>
</evidence>
<dbReference type="KEGG" id="marp:QYS47_28465"/>
<dbReference type="Proteomes" id="UP001232019">
    <property type="component" value="Chromosome"/>
</dbReference>
<organism evidence="1">
    <name type="scientific">Marivirga arenosa</name>
    <dbReference type="NCBI Taxonomy" id="3059076"/>
    <lineage>
        <taxon>Bacteria</taxon>
        <taxon>Pseudomonadati</taxon>
        <taxon>Bacteroidota</taxon>
        <taxon>Cytophagia</taxon>
        <taxon>Cytophagales</taxon>
        <taxon>Marivirgaceae</taxon>
        <taxon>Marivirga</taxon>
    </lineage>
</organism>
<reference evidence="1" key="1">
    <citation type="submission" date="2023-08" db="EMBL/GenBank/DDBJ databases">
        <title>Comparative genomics and taxonomic characterization of three novel marine species of genus Marivirga.</title>
        <authorList>
            <person name="Muhammad N."/>
            <person name="Kim S.-G."/>
        </authorList>
    </citation>
    <scope>NUCLEOTIDE SEQUENCE</scope>
    <source>
        <strain evidence="1">BKB1-2</strain>
    </source>
</reference>
<sequence>MRNKKINIQSLPIAMEQANEMFNHALQIDKEIQKYLNKDKNNSPLGKMISANVLIGLSIELYLKSLMIAGRKDGVVFGHNLTDLYNEIHPVLKMAIETEYGKCKKSKNVLMVEIGIKSSKGLPPKPEKEPFDGVDFKDFNQSLDTISNIFVESRYYFETIGSSDWSFIKYAFESARCIAIAVKTVLENFRAGIFKGEI</sequence>
<dbReference type="EMBL" id="CP129968">
    <property type="protein sequence ID" value="WNB17895.1"/>
    <property type="molecule type" value="Genomic_DNA"/>
</dbReference>
<accession>A0AA51ZW70</accession>
<dbReference type="RefSeq" id="WP_322347412.1">
    <property type="nucleotide sequence ID" value="NZ_CP129968.2"/>
</dbReference>
<protein>
    <submittedName>
        <fullName evidence="1">Uncharacterized protein</fullName>
    </submittedName>
</protein>
<name>A0AA51ZW70_9BACT</name>
<proteinExistence type="predicted"/>
<dbReference type="AlphaFoldDB" id="A0AA51ZW70"/>